<dbReference type="SUPFAM" id="SSF57850">
    <property type="entry name" value="RING/U-box"/>
    <property type="match status" value="1"/>
</dbReference>
<keyword evidence="1 3" id="KW-0863">Zinc-finger</keyword>
<comment type="caution">
    <text evidence="6">The sequence shown here is derived from an EMBL/GenBank/DDBJ whole genome shotgun (WGS) entry which is preliminary data.</text>
</comment>
<feature type="domain" description="RING-type" evidence="5">
    <location>
        <begin position="92"/>
        <end position="132"/>
    </location>
</feature>
<dbReference type="Proteomes" id="UP000606786">
    <property type="component" value="Unassembled WGS sequence"/>
</dbReference>
<dbReference type="AlphaFoldDB" id="A0A811UF71"/>
<organism evidence="6 7">
    <name type="scientific">Ceratitis capitata</name>
    <name type="common">Mediterranean fruit fly</name>
    <name type="synonym">Tephritis capitata</name>
    <dbReference type="NCBI Taxonomy" id="7213"/>
    <lineage>
        <taxon>Eukaryota</taxon>
        <taxon>Metazoa</taxon>
        <taxon>Ecdysozoa</taxon>
        <taxon>Arthropoda</taxon>
        <taxon>Hexapoda</taxon>
        <taxon>Insecta</taxon>
        <taxon>Pterygota</taxon>
        <taxon>Neoptera</taxon>
        <taxon>Endopterygota</taxon>
        <taxon>Diptera</taxon>
        <taxon>Brachycera</taxon>
        <taxon>Muscomorpha</taxon>
        <taxon>Tephritoidea</taxon>
        <taxon>Tephritidae</taxon>
        <taxon>Ceratitis</taxon>
        <taxon>Ceratitis</taxon>
    </lineage>
</organism>
<sequence>MYHYIVYKINCRANIFFSKNIFHIFYIKYLRSFFIHSRMIPIWQMMLGVCIGVVALILVRPRALPNQETNQENRKRNRKNSSTFTTTPGDSCVICLDEMTNSTMAYLRCGHALHDKCLEIFKSYQQTCPICSQRI</sequence>
<accession>A0A811UF71</accession>
<evidence type="ECO:0000259" key="5">
    <source>
        <dbReference type="PROSITE" id="PS50089"/>
    </source>
</evidence>
<keyword evidence="4" id="KW-0812">Transmembrane</keyword>
<dbReference type="PANTHER" id="PTHR17550">
    <property type="entry name" value="E3 UBIQUITIN-PROTEIN LIGASE TTC3"/>
    <property type="match status" value="1"/>
</dbReference>
<evidence type="ECO:0000256" key="3">
    <source>
        <dbReference type="PROSITE-ProRule" id="PRU00175"/>
    </source>
</evidence>
<gene>
    <name evidence="6" type="ORF">CCAP1982_LOCUS4867</name>
</gene>
<keyword evidence="7" id="KW-1185">Reference proteome</keyword>
<name>A0A811UF71_CERCA</name>
<keyword evidence="2" id="KW-0862">Zinc</keyword>
<dbReference type="PROSITE" id="PS50089">
    <property type="entry name" value="ZF_RING_2"/>
    <property type="match status" value="1"/>
</dbReference>
<keyword evidence="1 3" id="KW-0479">Metal-binding</keyword>
<evidence type="ECO:0000256" key="2">
    <source>
        <dbReference type="ARBA" id="ARBA00022833"/>
    </source>
</evidence>
<protein>
    <submittedName>
        <fullName evidence="6">(Mediterranean fruit fly) hypothetical protein</fullName>
    </submittedName>
</protein>
<keyword evidence="4" id="KW-0472">Membrane</keyword>
<dbReference type="SMART" id="SM00184">
    <property type="entry name" value="RING"/>
    <property type="match status" value="1"/>
</dbReference>
<dbReference type="PANTHER" id="PTHR17550:SF7">
    <property type="entry name" value="RNA-BINDING PROTEIN 44"/>
    <property type="match status" value="1"/>
</dbReference>
<dbReference type="Pfam" id="PF13639">
    <property type="entry name" value="zf-RING_2"/>
    <property type="match status" value="1"/>
</dbReference>
<dbReference type="InterPro" id="IPR013083">
    <property type="entry name" value="Znf_RING/FYVE/PHD"/>
</dbReference>
<feature type="transmembrane region" description="Helical" evidence="4">
    <location>
        <begin position="40"/>
        <end position="59"/>
    </location>
</feature>
<dbReference type="Gene3D" id="3.30.40.10">
    <property type="entry name" value="Zinc/RING finger domain, C3HC4 (zinc finger)"/>
    <property type="match status" value="1"/>
</dbReference>
<evidence type="ECO:0000256" key="4">
    <source>
        <dbReference type="SAM" id="Phobius"/>
    </source>
</evidence>
<dbReference type="InterPro" id="IPR001841">
    <property type="entry name" value="Znf_RING"/>
</dbReference>
<evidence type="ECO:0000313" key="7">
    <source>
        <dbReference type="Proteomes" id="UP000606786"/>
    </source>
</evidence>
<evidence type="ECO:0000313" key="6">
    <source>
        <dbReference type="EMBL" id="CAD6996175.1"/>
    </source>
</evidence>
<keyword evidence="4" id="KW-1133">Transmembrane helix</keyword>
<reference evidence="6" key="1">
    <citation type="submission" date="2020-11" db="EMBL/GenBank/DDBJ databases">
        <authorList>
            <person name="Whitehead M."/>
        </authorList>
    </citation>
    <scope>NUCLEOTIDE SEQUENCE</scope>
    <source>
        <strain evidence="6">EGII</strain>
    </source>
</reference>
<dbReference type="EMBL" id="CAJHJT010000001">
    <property type="protein sequence ID" value="CAD6996175.1"/>
    <property type="molecule type" value="Genomic_DNA"/>
</dbReference>
<proteinExistence type="predicted"/>
<dbReference type="GO" id="GO:0008270">
    <property type="term" value="F:zinc ion binding"/>
    <property type="evidence" value="ECO:0007669"/>
    <property type="project" value="UniProtKB-KW"/>
</dbReference>
<evidence type="ECO:0000256" key="1">
    <source>
        <dbReference type="ARBA" id="ARBA00022771"/>
    </source>
</evidence>